<feature type="compositionally biased region" description="Acidic residues" evidence="6">
    <location>
        <begin position="44"/>
        <end position="57"/>
    </location>
</feature>
<keyword evidence="1" id="KW-0121">Carboxypeptidase</keyword>
<keyword evidence="4" id="KW-0378">Hydrolase</keyword>
<keyword evidence="5" id="KW-0325">Glycoprotein</keyword>
<proteinExistence type="predicted"/>
<protein>
    <recommendedName>
        <fullName evidence="10">Peptidase S10</fullName>
    </recommendedName>
</protein>
<comment type="caution">
    <text evidence="8">The sequence shown here is derived from an EMBL/GenBank/DDBJ whole genome shotgun (WGS) entry which is preliminary data.</text>
</comment>
<dbReference type="OrthoDB" id="9770107at2"/>
<keyword evidence="2" id="KW-0645">Protease</keyword>
<dbReference type="Gene3D" id="3.40.50.1820">
    <property type="entry name" value="alpha/beta hydrolase"/>
    <property type="match status" value="1"/>
</dbReference>
<dbReference type="GO" id="GO:0006508">
    <property type="term" value="P:proteolysis"/>
    <property type="evidence" value="ECO:0007669"/>
    <property type="project" value="UniProtKB-KW"/>
</dbReference>
<evidence type="ECO:0000256" key="3">
    <source>
        <dbReference type="ARBA" id="ARBA00022729"/>
    </source>
</evidence>
<dbReference type="PANTHER" id="PTHR11802:SF3">
    <property type="entry name" value="RETINOID-INDUCIBLE SERINE CARBOXYPEPTIDASE"/>
    <property type="match status" value="1"/>
</dbReference>
<dbReference type="InterPro" id="IPR029058">
    <property type="entry name" value="AB_hydrolase_fold"/>
</dbReference>
<dbReference type="GO" id="GO:0004185">
    <property type="term" value="F:serine-type carboxypeptidase activity"/>
    <property type="evidence" value="ECO:0007669"/>
    <property type="project" value="InterPro"/>
</dbReference>
<dbReference type="PANTHER" id="PTHR11802">
    <property type="entry name" value="SERINE PROTEASE FAMILY S10 SERINE CARBOXYPEPTIDASE"/>
    <property type="match status" value="1"/>
</dbReference>
<dbReference type="Pfam" id="PF00450">
    <property type="entry name" value="Peptidase_S10"/>
    <property type="match status" value="1"/>
</dbReference>
<dbReference type="InterPro" id="IPR001563">
    <property type="entry name" value="Peptidase_S10"/>
</dbReference>
<evidence type="ECO:0000256" key="7">
    <source>
        <dbReference type="SAM" id="SignalP"/>
    </source>
</evidence>
<evidence type="ECO:0000256" key="5">
    <source>
        <dbReference type="ARBA" id="ARBA00023180"/>
    </source>
</evidence>
<reference evidence="9" key="1">
    <citation type="submission" date="2017-11" db="EMBL/GenBank/DDBJ databases">
        <authorList>
            <person name="Kuznetsova I."/>
            <person name="Sazanova A."/>
            <person name="Chirak E."/>
            <person name="Safronova V."/>
            <person name="Willems A."/>
        </authorList>
    </citation>
    <scope>NUCLEOTIDE SEQUENCE [LARGE SCALE GENOMIC DNA]</scope>
    <source>
        <strain evidence="9">PEPV15</strain>
    </source>
</reference>
<accession>A0A2P7AU69</accession>
<dbReference type="Proteomes" id="UP000241158">
    <property type="component" value="Unassembled WGS sequence"/>
</dbReference>
<dbReference type="SUPFAM" id="SSF53474">
    <property type="entry name" value="alpha/beta-Hydrolases"/>
    <property type="match status" value="1"/>
</dbReference>
<evidence type="ECO:0000256" key="6">
    <source>
        <dbReference type="SAM" id="MobiDB-lite"/>
    </source>
</evidence>
<dbReference type="EMBL" id="PGGN01000002">
    <property type="protein sequence ID" value="PSH57774.1"/>
    <property type="molecule type" value="Genomic_DNA"/>
</dbReference>
<evidence type="ECO:0000313" key="9">
    <source>
        <dbReference type="Proteomes" id="UP000241158"/>
    </source>
</evidence>
<feature type="region of interest" description="Disordered" evidence="6">
    <location>
        <begin position="35"/>
        <end position="65"/>
    </location>
</feature>
<keyword evidence="9" id="KW-1185">Reference proteome</keyword>
<evidence type="ECO:0008006" key="10">
    <source>
        <dbReference type="Google" id="ProtNLM"/>
    </source>
</evidence>
<dbReference type="PROSITE" id="PS51257">
    <property type="entry name" value="PROKAR_LIPOPROTEIN"/>
    <property type="match status" value="1"/>
</dbReference>
<feature type="signal peptide" evidence="7">
    <location>
        <begin position="1"/>
        <end position="16"/>
    </location>
</feature>
<keyword evidence="3 7" id="KW-0732">Signal</keyword>
<dbReference type="AlphaFoldDB" id="A0A2P7AU69"/>
<organism evidence="8 9">
    <name type="scientific">Phyllobacterium endophyticum</name>
    <dbReference type="NCBI Taxonomy" id="1149773"/>
    <lineage>
        <taxon>Bacteria</taxon>
        <taxon>Pseudomonadati</taxon>
        <taxon>Pseudomonadota</taxon>
        <taxon>Alphaproteobacteria</taxon>
        <taxon>Hyphomicrobiales</taxon>
        <taxon>Phyllobacteriaceae</taxon>
        <taxon>Phyllobacterium</taxon>
    </lineage>
</organism>
<sequence>MKCWAKLLMASLWLSACDGNSSNTETGSTFVATEVGSQVKPPEEPDNELNPDNELAADPDKKLTANPDKSLTIKAVASFPPEDHVVKDDYVYSAAADANLPLATVDETPAIKNHQMMIGGKLVNYTASAGHLIAYAPGKVARASMFYMAYTREDLPKEDRPVTFFWNGGPGSSSAWLHMGSWAPRRLESSDVDKNVSDRGTRGFSFVDNAETLLDKTDLVFVDPPGTGLSQAIAPYKNSDFWGMEADAQVNRDFVVRFVDRHHRQSSPKYLYGESYDGIRLPVLGNLLVAAGGRNFAPDKSGRKPVALSGIILGSPILDLGTNCSQGGDVSCAGYLPSYAMAADFNGRATRRGTASALEYIDQLRTFVAEKYNPARAIWYSPVLSRAKAVHAEANRQYDKLFGLWQNAASARKWAIDVETRADASSKATELANLLVATPAERAAFSKAFMADPLSELKQLVAGTKLEIERALTPAWRDYAQTEAGTNFIKDMTGITGLDLDWLREFEVSPVKFPGKLLPATSIGVFDARVDISHPGSPAAALYTGSAFAEAIKSTLPAMFNYHSASPYMLRDDSIRAHWKFERQHKLASFRTGLPDLVESLESDPALRALVLHGYYDLLTPFHQTELDLAGAGLSGRVPVDLYEGGHMFFDDDKARVHAKRTLDGFFDNRPGNKTPTAVVLN</sequence>
<evidence type="ECO:0000256" key="4">
    <source>
        <dbReference type="ARBA" id="ARBA00022801"/>
    </source>
</evidence>
<dbReference type="RefSeq" id="WP_106716191.1">
    <property type="nucleotide sequence ID" value="NZ_JACHXT010000001.1"/>
</dbReference>
<evidence type="ECO:0000313" key="8">
    <source>
        <dbReference type="EMBL" id="PSH57774.1"/>
    </source>
</evidence>
<gene>
    <name evidence="8" type="ORF">CU100_08640</name>
</gene>
<evidence type="ECO:0000256" key="1">
    <source>
        <dbReference type="ARBA" id="ARBA00022645"/>
    </source>
</evidence>
<evidence type="ECO:0000256" key="2">
    <source>
        <dbReference type="ARBA" id="ARBA00022670"/>
    </source>
</evidence>
<name>A0A2P7AU69_9HYPH</name>
<feature type="chain" id="PRO_5015168910" description="Peptidase S10" evidence="7">
    <location>
        <begin position="17"/>
        <end position="682"/>
    </location>
</feature>